<gene>
    <name evidence="2" type="ordered locus">Dd586_2897</name>
</gene>
<dbReference type="RefSeq" id="WP_012885541.1">
    <property type="nucleotide sequence ID" value="NC_013592.1"/>
</dbReference>
<reference evidence="2" key="1">
    <citation type="submission" date="2009-12" db="EMBL/GenBank/DDBJ databases">
        <title>Complete sequence of Dickeya dadantii Ech586.</title>
        <authorList>
            <consortium name="US DOE Joint Genome Institute"/>
            <person name="Lucas S."/>
            <person name="Copeland A."/>
            <person name="Lapidus A."/>
            <person name="Glavina del Rio T."/>
            <person name="Tice H."/>
            <person name="Bruce D."/>
            <person name="Goodwin L."/>
            <person name="Pitluck S."/>
            <person name="Munk A.C."/>
            <person name="Brettin T."/>
            <person name="Detter J.C."/>
            <person name="Han C."/>
            <person name="Tapia R."/>
            <person name="Larimer F."/>
            <person name="Land M."/>
            <person name="Hauser L."/>
            <person name="Kyrpides N."/>
            <person name="Mikhailova N."/>
            <person name="Balakrishnan V."/>
            <person name="Glasner J."/>
            <person name="Perna N.T."/>
        </authorList>
    </citation>
    <scope>NUCLEOTIDE SEQUENCE [LARGE SCALE GENOMIC DNA]</scope>
    <source>
        <strain evidence="2">Ech586</strain>
    </source>
</reference>
<dbReference type="STRING" id="590409.Dd586_2897"/>
<dbReference type="HOGENOM" id="CLU_655023_0_0_6"/>
<protein>
    <recommendedName>
        <fullName evidence="1">ABC-three component systems C-terminal domain-containing protein</fullName>
    </recommendedName>
</protein>
<evidence type="ECO:0000259" key="1">
    <source>
        <dbReference type="Pfam" id="PF20283"/>
    </source>
</evidence>
<dbReference type="Pfam" id="PF20283">
    <property type="entry name" value="CTD7"/>
    <property type="match status" value="1"/>
</dbReference>
<dbReference type="eggNOG" id="ENOG5031VDT">
    <property type="taxonomic scope" value="Bacteria"/>
</dbReference>
<proteinExistence type="predicted"/>
<sequence length="396" mass="46296">MVTIEASSKIAAFIYQIERALYRIFASEHNHVMVGIETADDVVEEIRFENGNIQIKFEQDKHSVDETGQPYQDSSKNLWHTLHIWLNSMNEVKSQYDEIFYCLVTNKSVGSNTLASLISGAKNDHEIKEAVQKLKSHGATISGKVKKTVDMVLNYSDEDLYFLIKRTELLGEHATNSGLSPKEATITLMHLPTEISHHSELIYSLIFGNIVSYCQEHWKERKQVVIKKSMISKLLFDIKRKYMNERLSEKSFRETSYIEYMKLNSFNNFLFIGQLKTLGFDDEACEHALKNYWAFYSEKIRLQEMGEIPLSAWENRDNALYDRWKQVTFNTLSKEKNDSYYCKIYQDTVDINFLAPLNGYPTTHNYFTTGNYHALADEPDNENFIYWHDVFKKYRS</sequence>
<dbReference type="Proteomes" id="UP000001446">
    <property type="component" value="Chromosome"/>
</dbReference>
<dbReference type="EMBL" id="CP001836">
    <property type="protein sequence ID" value="ACZ77732.1"/>
    <property type="molecule type" value="Genomic_DNA"/>
</dbReference>
<name>D2BSW9_DICZ5</name>
<accession>D2BSW9</accession>
<dbReference type="InterPro" id="IPR046913">
    <property type="entry name" value="ABC-3C_CTD7"/>
</dbReference>
<dbReference type="OrthoDB" id="2786695at2"/>
<dbReference type="KEGG" id="ddc:Dd586_2897"/>
<dbReference type="AlphaFoldDB" id="D2BSW9"/>
<feature type="domain" description="ABC-three component systems C-terminal" evidence="1">
    <location>
        <begin position="271"/>
        <end position="393"/>
    </location>
</feature>
<organism evidence="2 3">
    <name type="scientific">Dickeya zeae (strain Ech586)</name>
    <name type="common">Dickeya dadantii (strain Ech586)</name>
    <dbReference type="NCBI Taxonomy" id="590409"/>
    <lineage>
        <taxon>Bacteria</taxon>
        <taxon>Pseudomonadati</taxon>
        <taxon>Pseudomonadota</taxon>
        <taxon>Gammaproteobacteria</taxon>
        <taxon>Enterobacterales</taxon>
        <taxon>Pectobacteriaceae</taxon>
        <taxon>Dickeya</taxon>
        <taxon>Dickeya parazeae</taxon>
    </lineage>
</organism>
<evidence type="ECO:0000313" key="3">
    <source>
        <dbReference type="Proteomes" id="UP000001446"/>
    </source>
</evidence>
<evidence type="ECO:0000313" key="2">
    <source>
        <dbReference type="EMBL" id="ACZ77732.1"/>
    </source>
</evidence>
<keyword evidence="3" id="KW-1185">Reference proteome</keyword>